<feature type="binding site" evidence="7 9">
    <location>
        <position position="84"/>
    </location>
    <ligand>
        <name>FMN</name>
        <dbReference type="ChEBI" id="CHEBI:58210"/>
    </ligand>
</feature>
<dbReference type="NCBIfam" id="TIGR00558">
    <property type="entry name" value="pdxH"/>
    <property type="match status" value="1"/>
</dbReference>
<evidence type="ECO:0000256" key="9">
    <source>
        <dbReference type="PIRSR" id="PIRSR000190-2"/>
    </source>
</evidence>
<proteinExistence type="inferred from homology"/>
<dbReference type="PANTHER" id="PTHR10851:SF0">
    <property type="entry name" value="PYRIDOXINE-5'-PHOSPHATE OXIDASE"/>
    <property type="match status" value="1"/>
</dbReference>
<gene>
    <name evidence="7 12" type="primary">pdxH</name>
    <name evidence="12" type="ORF">M9189_01250</name>
</gene>
<dbReference type="Gene3D" id="2.30.110.10">
    <property type="entry name" value="Electron Transport, Fmn-binding Protein, Chain A"/>
    <property type="match status" value="1"/>
</dbReference>
<reference evidence="12" key="2">
    <citation type="submission" date="2022-06" db="EMBL/GenBank/DDBJ databases">
        <title>Xiashengella guii gen. nov. sp. nov., a bacterium isolated form anaerobic digestion tank.</title>
        <authorList>
            <person name="Huang H."/>
        </authorList>
    </citation>
    <scope>NUCLEOTIDE SEQUENCE</scope>
    <source>
        <strain evidence="12">Ai-910</strain>
    </source>
</reference>
<dbReference type="GO" id="GO:0004733">
    <property type="term" value="F:pyridoxamine phosphate oxidase activity"/>
    <property type="evidence" value="ECO:0007669"/>
    <property type="project" value="UniProtKB-UniRule"/>
</dbReference>
<evidence type="ECO:0000259" key="10">
    <source>
        <dbReference type="Pfam" id="PF01243"/>
    </source>
</evidence>
<reference evidence="12" key="1">
    <citation type="submission" date="2022-05" db="EMBL/GenBank/DDBJ databases">
        <authorList>
            <person name="Sun X."/>
        </authorList>
    </citation>
    <scope>NUCLEOTIDE SEQUENCE</scope>
    <source>
        <strain evidence="12">Ai-910</strain>
    </source>
</reference>
<dbReference type="SUPFAM" id="SSF50475">
    <property type="entry name" value="FMN-binding split barrel"/>
    <property type="match status" value="1"/>
</dbReference>
<keyword evidence="6 7" id="KW-0664">Pyridoxine biosynthesis</keyword>
<evidence type="ECO:0000256" key="2">
    <source>
        <dbReference type="ARBA" id="ARBA00011738"/>
    </source>
</evidence>
<dbReference type="InterPro" id="IPR012349">
    <property type="entry name" value="Split_barrel_FMN-bd"/>
</dbReference>
<accession>A0A9J6ZQT7</accession>
<comment type="pathway">
    <text evidence="7">Cofactor metabolism; pyridoxal 5'-phosphate salvage; pyridoxal 5'-phosphate from pyridoxine 5'-phosphate: step 1/1.</text>
</comment>
<comment type="cofactor">
    <cofactor evidence="7 9">
        <name>FMN</name>
        <dbReference type="ChEBI" id="CHEBI:58210"/>
    </cofactor>
    <text evidence="7 9">Binds 1 FMN per subunit.</text>
</comment>
<keyword evidence="5 7" id="KW-0560">Oxidoreductase</keyword>
<name>A0A9J6ZQT7_9BACT</name>
<evidence type="ECO:0000256" key="6">
    <source>
        <dbReference type="ARBA" id="ARBA00023096"/>
    </source>
</evidence>
<dbReference type="InterPro" id="IPR000659">
    <property type="entry name" value="Pyridox_Oxase"/>
</dbReference>
<evidence type="ECO:0000256" key="5">
    <source>
        <dbReference type="ARBA" id="ARBA00023002"/>
    </source>
</evidence>
<dbReference type="AlphaFoldDB" id="A0A9J6ZQT7"/>
<feature type="binding site" evidence="7 8">
    <location>
        <position position="128"/>
    </location>
    <ligand>
        <name>substrate</name>
    </ligand>
</feature>
<keyword evidence="3 7" id="KW-0285">Flavoprotein</keyword>
<dbReference type="InterPro" id="IPR011576">
    <property type="entry name" value="Pyridox_Oxase_N"/>
</dbReference>
<dbReference type="HAMAP" id="MF_01629">
    <property type="entry name" value="PdxH"/>
    <property type="match status" value="1"/>
</dbReference>
<dbReference type="Pfam" id="PF10590">
    <property type="entry name" value="PNP_phzG_C"/>
    <property type="match status" value="1"/>
</dbReference>
<dbReference type="EC" id="1.4.3.5" evidence="7"/>
<feature type="binding site" evidence="7 9">
    <location>
        <begin position="62"/>
        <end position="67"/>
    </location>
    <ligand>
        <name>FMN</name>
        <dbReference type="ChEBI" id="CHEBI:58210"/>
    </ligand>
</feature>
<dbReference type="EMBL" id="CP098400">
    <property type="protein sequence ID" value="URW79985.1"/>
    <property type="molecule type" value="Genomic_DNA"/>
</dbReference>
<evidence type="ECO:0000256" key="1">
    <source>
        <dbReference type="ARBA" id="ARBA00007301"/>
    </source>
</evidence>
<dbReference type="KEGG" id="alkq:M9189_01250"/>
<dbReference type="FunFam" id="2.30.110.10:FF:000020">
    <property type="entry name" value="PNPO isoform 11"/>
    <property type="match status" value="1"/>
</dbReference>
<dbReference type="NCBIfam" id="NF004231">
    <property type="entry name" value="PRK05679.1"/>
    <property type="match status" value="1"/>
</dbReference>
<dbReference type="PIRSF" id="PIRSF000190">
    <property type="entry name" value="Pyd_amn-ph_oxd"/>
    <property type="match status" value="1"/>
</dbReference>
<dbReference type="PANTHER" id="PTHR10851">
    <property type="entry name" value="PYRIDOXINE-5-PHOSPHATE OXIDASE"/>
    <property type="match status" value="1"/>
</dbReference>
<evidence type="ECO:0000256" key="8">
    <source>
        <dbReference type="PIRSR" id="PIRSR000190-1"/>
    </source>
</evidence>
<dbReference type="GO" id="GO:0010181">
    <property type="term" value="F:FMN binding"/>
    <property type="evidence" value="ECO:0007669"/>
    <property type="project" value="UniProtKB-UniRule"/>
</dbReference>
<feature type="domain" description="Pyridoxine 5'-phosphate oxidase dimerisation C-terminal" evidence="11">
    <location>
        <begin position="173"/>
        <end position="213"/>
    </location>
</feature>
<feature type="binding site" evidence="7 9">
    <location>
        <begin position="77"/>
        <end position="78"/>
    </location>
    <ligand>
        <name>FMN</name>
        <dbReference type="ChEBI" id="CHEBI:58210"/>
    </ligand>
</feature>
<keyword evidence="4 7" id="KW-0288">FMN</keyword>
<feature type="binding site" evidence="8">
    <location>
        <begin position="9"/>
        <end position="12"/>
    </location>
    <ligand>
        <name>substrate</name>
    </ligand>
</feature>
<comment type="subunit">
    <text evidence="2 7">Homodimer.</text>
</comment>
<evidence type="ECO:0000313" key="12">
    <source>
        <dbReference type="EMBL" id="URW79985.1"/>
    </source>
</evidence>
<comment type="catalytic activity">
    <reaction evidence="7">
        <text>pyridoxamine 5'-phosphate + O2 + H2O = pyridoxal 5'-phosphate + H2O2 + NH4(+)</text>
        <dbReference type="Rhea" id="RHEA:15817"/>
        <dbReference type="ChEBI" id="CHEBI:15377"/>
        <dbReference type="ChEBI" id="CHEBI:15379"/>
        <dbReference type="ChEBI" id="CHEBI:16240"/>
        <dbReference type="ChEBI" id="CHEBI:28938"/>
        <dbReference type="ChEBI" id="CHEBI:58451"/>
        <dbReference type="ChEBI" id="CHEBI:597326"/>
        <dbReference type="EC" id="1.4.3.5"/>
    </reaction>
</comment>
<dbReference type="Pfam" id="PF01243">
    <property type="entry name" value="PNPOx_N"/>
    <property type="match status" value="1"/>
</dbReference>
<sequence length="213" mass="24393">MNKEFQDLRKDYVRGDLSLERLDADPLAQLDQWLRDALEAGAVEPTAMALSTVTPSGAPHSRMVLLKGLEKDGLVFYTNYNSDKGKAIESNPQVSVLFFWPLLERQVRVEGVAQKVAPEVSDAYFASRPRESRLGALASPQSSVVESYEYLEKTWLKLKEEYEGKEVPRPAHWGGYIIKPHIFEFWQGGHGRLHKRFRYKWEDGNWIIETLAP</sequence>
<comment type="function">
    <text evidence="7">Catalyzes the oxidation of either pyridoxine 5'-phosphate (PNP) or pyridoxamine 5'-phosphate (PMP) into pyridoxal 5'-phosphate (PLP).</text>
</comment>
<feature type="binding site" evidence="7 9">
    <location>
        <position position="106"/>
    </location>
    <ligand>
        <name>FMN</name>
        <dbReference type="ChEBI" id="CHEBI:58210"/>
    </ligand>
</feature>
<evidence type="ECO:0000259" key="11">
    <source>
        <dbReference type="Pfam" id="PF10590"/>
    </source>
</evidence>
<feature type="binding site" evidence="7 8">
    <location>
        <position position="124"/>
    </location>
    <ligand>
        <name>substrate</name>
    </ligand>
</feature>
<feature type="binding site" evidence="7 9">
    <location>
        <position position="196"/>
    </location>
    <ligand>
        <name>FMN</name>
        <dbReference type="ChEBI" id="CHEBI:58210"/>
    </ligand>
</feature>
<dbReference type="GO" id="GO:0008615">
    <property type="term" value="P:pyridoxine biosynthetic process"/>
    <property type="evidence" value="ECO:0007669"/>
    <property type="project" value="UniProtKB-UniRule"/>
</dbReference>
<evidence type="ECO:0000313" key="13">
    <source>
        <dbReference type="Proteomes" id="UP001056426"/>
    </source>
</evidence>
<dbReference type="Proteomes" id="UP001056426">
    <property type="component" value="Chromosome"/>
</dbReference>
<organism evidence="12 13">
    <name type="scientific">Xiashengella succiniciproducens</name>
    <dbReference type="NCBI Taxonomy" id="2949635"/>
    <lineage>
        <taxon>Bacteria</taxon>
        <taxon>Pseudomonadati</taxon>
        <taxon>Bacteroidota</taxon>
        <taxon>Bacteroidia</taxon>
        <taxon>Marinilabiliales</taxon>
        <taxon>Marinilabiliaceae</taxon>
        <taxon>Xiashengella</taxon>
    </lineage>
</organism>
<evidence type="ECO:0000256" key="4">
    <source>
        <dbReference type="ARBA" id="ARBA00022643"/>
    </source>
</evidence>
<dbReference type="RefSeq" id="WP_250724097.1">
    <property type="nucleotide sequence ID" value="NZ_CP098400.1"/>
</dbReference>
<feature type="binding site" evidence="7 8">
    <location>
        <position position="132"/>
    </location>
    <ligand>
        <name>substrate</name>
    </ligand>
</feature>
<evidence type="ECO:0000256" key="3">
    <source>
        <dbReference type="ARBA" id="ARBA00022630"/>
    </source>
</evidence>
<comment type="similarity">
    <text evidence="1 7">Belongs to the pyridoxamine 5'-phosphate oxidase family.</text>
</comment>
<comment type="catalytic activity">
    <reaction evidence="7">
        <text>pyridoxine 5'-phosphate + O2 = pyridoxal 5'-phosphate + H2O2</text>
        <dbReference type="Rhea" id="RHEA:15149"/>
        <dbReference type="ChEBI" id="CHEBI:15379"/>
        <dbReference type="ChEBI" id="CHEBI:16240"/>
        <dbReference type="ChEBI" id="CHEBI:58589"/>
        <dbReference type="ChEBI" id="CHEBI:597326"/>
        <dbReference type="EC" id="1.4.3.5"/>
    </reaction>
</comment>
<protein>
    <recommendedName>
        <fullName evidence="7">Pyridoxine/pyridoxamine 5'-phosphate oxidase</fullName>
        <ecNumber evidence="7">1.4.3.5</ecNumber>
    </recommendedName>
    <alternativeName>
        <fullName evidence="7">PNP/PMP oxidase</fullName>
        <shortName evidence="7">PNPOx</shortName>
    </alternativeName>
    <alternativeName>
        <fullName evidence="7">Pyridoxal 5'-phosphate synthase</fullName>
    </alternativeName>
</protein>
<keyword evidence="13" id="KW-1185">Reference proteome</keyword>
<feature type="binding site" evidence="7 9">
    <location>
        <position position="186"/>
    </location>
    <ligand>
        <name>FMN</name>
        <dbReference type="ChEBI" id="CHEBI:58210"/>
    </ligand>
</feature>
<comment type="caution">
    <text evidence="7">Lacks conserved residue(s) required for the propagation of feature annotation.</text>
</comment>
<dbReference type="InterPro" id="IPR019576">
    <property type="entry name" value="Pyridoxamine_oxidase_dimer_C"/>
</dbReference>
<evidence type="ECO:0000256" key="7">
    <source>
        <dbReference type="HAMAP-Rule" id="MF_01629"/>
    </source>
</evidence>
<feature type="binding site" evidence="7 8">
    <location>
        <position position="67"/>
    </location>
    <ligand>
        <name>substrate</name>
    </ligand>
</feature>
<feature type="domain" description="Pyridoxamine 5'-phosphate oxidase N-terminal" evidence="10">
    <location>
        <begin position="36"/>
        <end position="154"/>
    </location>
</feature>
<feature type="binding site" evidence="7 8">
    <location>
        <begin position="192"/>
        <end position="194"/>
    </location>
    <ligand>
        <name>substrate</name>
    </ligand>
</feature>
<comment type="pathway">
    <text evidence="7">Cofactor metabolism; pyridoxal 5'-phosphate salvage; pyridoxal 5'-phosphate from pyridoxamine 5'-phosphate: step 1/1.</text>
</comment>
<feature type="binding site" evidence="7 9">
    <location>
        <begin position="141"/>
        <end position="142"/>
    </location>
    <ligand>
        <name>FMN</name>
        <dbReference type="ChEBI" id="CHEBI:58210"/>
    </ligand>
</feature>